<reference evidence="1 2" key="1">
    <citation type="submission" date="2016-04" db="EMBL/GenBank/DDBJ databases">
        <title>Draft genome sequence of freshwater magnetotactic bacteria Magnetospirillum marisnigri SP-1 and Magnetospirillum moscoviense BB-1.</title>
        <authorList>
            <person name="Koziaeva V."/>
            <person name="Dziuba M.V."/>
            <person name="Ivanov T.M."/>
            <person name="Kuznetsov B."/>
            <person name="Grouzdev D.S."/>
        </authorList>
    </citation>
    <scope>NUCLEOTIDE SEQUENCE [LARGE SCALE GENOMIC DNA]</scope>
    <source>
        <strain evidence="1 2">BB-1</strain>
    </source>
</reference>
<dbReference type="STRING" id="1437059.A6A05_13660"/>
<name>A0A178MLC3_9PROT</name>
<comment type="caution">
    <text evidence="1">The sequence shown here is derived from an EMBL/GenBank/DDBJ whole genome shotgun (WGS) entry which is preliminary data.</text>
</comment>
<evidence type="ECO:0008006" key="3">
    <source>
        <dbReference type="Google" id="ProtNLM"/>
    </source>
</evidence>
<proteinExistence type="predicted"/>
<sequence length="72" mass="8136">MVQHKEADMLIPDRDEIMRSARLMVLRYGNHAAAIAREDIATAKFGREQDLAFLVLNEVERMVLTGTAPTTH</sequence>
<dbReference type="EMBL" id="LWQU01000147">
    <property type="protein sequence ID" value="OAN49542.1"/>
    <property type="molecule type" value="Genomic_DNA"/>
</dbReference>
<gene>
    <name evidence="1" type="ORF">A6A05_13660</name>
</gene>
<evidence type="ECO:0000313" key="2">
    <source>
        <dbReference type="Proteomes" id="UP000078543"/>
    </source>
</evidence>
<accession>A0A178MLC3</accession>
<protein>
    <recommendedName>
        <fullName evidence="3">PhoU domain-containing protein</fullName>
    </recommendedName>
</protein>
<keyword evidence="2" id="KW-1185">Reference proteome</keyword>
<evidence type="ECO:0000313" key="1">
    <source>
        <dbReference type="EMBL" id="OAN49542.1"/>
    </source>
</evidence>
<dbReference type="Proteomes" id="UP000078543">
    <property type="component" value="Unassembled WGS sequence"/>
</dbReference>
<organism evidence="1 2">
    <name type="scientific">Magnetospirillum moscoviense</name>
    <dbReference type="NCBI Taxonomy" id="1437059"/>
    <lineage>
        <taxon>Bacteria</taxon>
        <taxon>Pseudomonadati</taxon>
        <taxon>Pseudomonadota</taxon>
        <taxon>Alphaproteobacteria</taxon>
        <taxon>Rhodospirillales</taxon>
        <taxon>Rhodospirillaceae</taxon>
        <taxon>Magnetospirillum</taxon>
    </lineage>
</organism>
<dbReference type="AlphaFoldDB" id="A0A178MLC3"/>